<dbReference type="PANTHER" id="PTHR46652:SF3">
    <property type="entry name" value="LEUCINE-RICH REPEAT-CONTAINING PROTEIN 9"/>
    <property type="match status" value="1"/>
</dbReference>
<gene>
    <name evidence="4" type="primary">LRRC9</name>
    <name evidence="4" type="ORF">TR87021</name>
</gene>
<evidence type="ECO:0000256" key="1">
    <source>
        <dbReference type="ARBA" id="ARBA00022614"/>
    </source>
</evidence>
<evidence type="ECO:0000256" key="2">
    <source>
        <dbReference type="ARBA" id="ARBA00022737"/>
    </source>
</evidence>
<dbReference type="SMART" id="SM00369">
    <property type="entry name" value="LRR_TYP"/>
    <property type="match status" value="13"/>
</dbReference>
<dbReference type="Gene3D" id="3.80.10.10">
    <property type="entry name" value="Ribonuclease Inhibitor"/>
    <property type="match status" value="6"/>
</dbReference>
<feature type="compositionally biased region" description="Polar residues" evidence="3">
    <location>
        <begin position="1342"/>
        <end position="1351"/>
    </location>
</feature>
<dbReference type="SUPFAM" id="SSF52075">
    <property type="entry name" value="Outer arm dynein light chain 1"/>
    <property type="match status" value="1"/>
</dbReference>
<dbReference type="EMBL" id="GEEE01002911">
    <property type="protein sequence ID" value="JAP60314.1"/>
    <property type="molecule type" value="Transcribed_RNA"/>
</dbReference>
<dbReference type="InterPro" id="IPR050836">
    <property type="entry name" value="SDS22/Internalin_LRR"/>
</dbReference>
<dbReference type="PANTHER" id="PTHR46652">
    <property type="entry name" value="LEUCINE-RICH REPEAT AND IQ DOMAIN-CONTAINING PROTEIN 1-RELATED"/>
    <property type="match status" value="1"/>
</dbReference>
<evidence type="ECO:0000313" key="4">
    <source>
        <dbReference type="EMBL" id="JAP60314.1"/>
    </source>
</evidence>
<dbReference type="InterPro" id="IPR001611">
    <property type="entry name" value="Leu-rich_rpt"/>
</dbReference>
<organism evidence="4">
    <name type="scientific">Schistocephalus solidus</name>
    <name type="common">Tapeworm</name>
    <dbReference type="NCBI Taxonomy" id="70667"/>
    <lineage>
        <taxon>Eukaryota</taxon>
        <taxon>Metazoa</taxon>
        <taxon>Spiralia</taxon>
        <taxon>Lophotrochozoa</taxon>
        <taxon>Platyhelminthes</taxon>
        <taxon>Cestoda</taxon>
        <taxon>Eucestoda</taxon>
        <taxon>Diphyllobothriidea</taxon>
        <taxon>Diphyllobothriidae</taxon>
        <taxon>Schistocephalus</taxon>
    </lineage>
</organism>
<dbReference type="InterPro" id="IPR032675">
    <property type="entry name" value="LRR_dom_sf"/>
</dbReference>
<dbReference type="SMART" id="SM00365">
    <property type="entry name" value="LRR_SD22"/>
    <property type="match status" value="12"/>
</dbReference>
<dbReference type="SUPFAM" id="SSF52058">
    <property type="entry name" value="L domain-like"/>
    <property type="match status" value="2"/>
</dbReference>
<keyword evidence="2" id="KW-0677">Repeat</keyword>
<sequence>MDGFDNEVFRELCRLNSIAVSYSDDCYNLIKRIHLFFCGFTQFLTMQRFVNLKELVIIGQSISELTHLHNCQNLEVLWVCECGLRSMKDLEGCKKLRELFLFDNSIEKIEGLRELTSLRRLWLNDNQISQLSNLRSLRKLSELNVSGNRIQRIGRELIHNSELTHLYLSGNRWYDLHDMLILSNLPLLRNLNLNDCEYEPNPLSSLYLIPLIVFHQIPNLELFDGLDAGCANLLAFLDSLIGNKKLYYFHSYRCQVNKLIHVESNLRDVRRALLTPVTSSIRNLDNELRSLKAAPNFLHNNPESFDQEAFDKKVELLKSRIQSWKRQMATINLEFSQCISELHTHRLLRRCLLACELQMVGGLSFVEGSQSDPWFKMCEKFCLSRFCPHDPSFRHFSGLHLKSIYRVFNTVLLEHTGFSQLNEDDGDPEEDLLFYCGEFSSSSSLCKLATFVRSGFSVSDDSSKIILTSLLNCAITHCPEGSVKSDFGAGKGVQFFRGLLVRCRADSFWPESSTELLLSEDVPSTEMNLSAKELACACRQSHMKYELDNEFALYPEFVIEIEFIRKTHSLFHFAGDLTAPTPPLSFEDIDKFFESELSNDRSVLQLPPERPTPPNLTNTTLDDALEHPWFAKSLPKSRSDIREINFHGTRVSFLAQLSSLQSLYSLVLSNCGLSNLDAVSGLNLRHLDVSHNKISSLANMKDMPSLLTLDINWNKFSVLEKELKHISKHVKNLVTLNLQFNPWIRDLDFHSRVRSILPKLKFVDETHLKAVARKPGFSIDTFRSEELFSDSADYSLSLWPVNFFPSRYRNCSDCLPTKAVISRIKYLDNRIYTFIPFAESSFNRLVCLSVNNSYLSELSSLSSLTNLEELSIENNCLTSLAGIHHLYGLRSLLAGGNFISTLAGCGLQFLKRLEILALDDNQLRCVDAIDRCISLKHLYLSHNNISLFRPLLLLRDIPDLAVLDLSFNPIVTSLANYRSRIIFHLQSLVVLDGTVVQPSEVTQARDLLEGKLTPEYLIEFFEHDHFSKITYIDFENRGLRIVDLNPPGAFAKLHTINLDGNNLTSFSGLLFLKGVQVLCLNRNKVESLFPRYGTSSGESDEFEKLRRSSSCILPKLKVLYLAKNGIRSLRSLQLHRMPSIRTLFLQGNELTTVENLDGLVELRDLVLDDNRIRKFSEASFPSNWNLQEVHIEGNRLKELHHISHLCKLQRLFVGRNKLDSLENLDTVFTHLKSLKHISMLDNPITKKNLHRIILCARIPSIECIDGTPVTELEKQIAMEVYAESGLLLGPDAQSVSCPDISTMNSSRTVATSRAPNCDVLNVKCQLAKVDFFPRVSTKPCDTPQSKPNSVRNRGDTATERTEIRPAQPSRVSKCGAALTENTYRSDFQQDISLVFDLFSRLSTKCPNPIVDSNTSNKQPARGGTVPVTSVRATSLVEPAKHEISKPLLRTTTTRAIMPLPGISISAPCDISALPHTFSQDSVGRSVGRSVPPHLR</sequence>
<feature type="compositionally biased region" description="Basic and acidic residues" evidence="3">
    <location>
        <begin position="1352"/>
        <end position="1363"/>
    </location>
</feature>
<name>A0A0V0J5I3_SCHSO</name>
<evidence type="ECO:0000256" key="3">
    <source>
        <dbReference type="SAM" id="MobiDB-lite"/>
    </source>
</evidence>
<keyword evidence="1" id="KW-0433">Leucine-rich repeat</keyword>
<dbReference type="InterPro" id="IPR003591">
    <property type="entry name" value="Leu-rich_rpt_typical-subtyp"/>
</dbReference>
<protein>
    <submittedName>
        <fullName evidence="4">Leucine-rich repeat-containing protein 9</fullName>
    </submittedName>
</protein>
<reference evidence="4" key="1">
    <citation type="submission" date="2016-01" db="EMBL/GenBank/DDBJ databases">
        <title>Reference transcriptome for the parasite Schistocephalus solidus: insights into the molecular evolution of parasitism.</title>
        <authorList>
            <person name="Hebert F.O."/>
            <person name="Grambauer S."/>
            <person name="Barber I."/>
            <person name="Landry C.R."/>
            <person name="Aubin-Horth N."/>
        </authorList>
    </citation>
    <scope>NUCLEOTIDE SEQUENCE</scope>
</reference>
<dbReference type="Pfam" id="PF12799">
    <property type="entry name" value="LRR_4"/>
    <property type="match status" value="1"/>
</dbReference>
<dbReference type="Pfam" id="PF14580">
    <property type="entry name" value="LRR_9"/>
    <property type="match status" value="2"/>
</dbReference>
<accession>A0A0V0J5I3</accession>
<dbReference type="InterPro" id="IPR025875">
    <property type="entry name" value="Leu-rich_rpt_4"/>
</dbReference>
<dbReference type="PROSITE" id="PS51450">
    <property type="entry name" value="LRR"/>
    <property type="match status" value="8"/>
</dbReference>
<feature type="region of interest" description="Disordered" evidence="3">
    <location>
        <begin position="1337"/>
        <end position="1369"/>
    </location>
</feature>
<proteinExistence type="predicted"/>